<organism evidence="2 3">
    <name type="scientific">Romanomermis culicivorax</name>
    <name type="common">Nematode worm</name>
    <dbReference type="NCBI Taxonomy" id="13658"/>
    <lineage>
        <taxon>Eukaryota</taxon>
        <taxon>Metazoa</taxon>
        <taxon>Ecdysozoa</taxon>
        <taxon>Nematoda</taxon>
        <taxon>Enoplea</taxon>
        <taxon>Dorylaimia</taxon>
        <taxon>Mermithida</taxon>
        <taxon>Mermithoidea</taxon>
        <taxon>Mermithidae</taxon>
        <taxon>Romanomermis</taxon>
    </lineage>
</organism>
<evidence type="ECO:0000256" key="1">
    <source>
        <dbReference type="SAM" id="MobiDB-lite"/>
    </source>
</evidence>
<dbReference type="WBParaSite" id="nRc.2.0.1.t21741-RA">
    <property type="protein sequence ID" value="nRc.2.0.1.t21741-RA"/>
    <property type="gene ID" value="nRc.2.0.1.g21741"/>
</dbReference>
<feature type="compositionally biased region" description="Basic and acidic residues" evidence="1">
    <location>
        <begin position="125"/>
        <end position="139"/>
    </location>
</feature>
<dbReference type="AlphaFoldDB" id="A0A915J5M1"/>
<name>A0A915J5M1_ROMCU</name>
<dbReference type="Proteomes" id="UP000887565">
    <property type="component" value="Unplaced"/>
</dbReference>
<proteinExistence type="predicted"/>
<feature type="region of interest" description="Disordered" evidence="1">
    <location>
        <begin position="122"/>
        <end position="144"/>
    </location>
</feature>
<keyword evidence="2" id="KW-1185">Reference proteome</keyword>
<evidence type="ECO:0000313" key="2">
    <source>
        <dbReference type="Proteomes" id="UP000887565"/>
    </source>
</evidence>
<evidence type="ECO:0000313" key="3">
    <source>
        <dbReference type="WBParaSite" id="nRc.2.0.1.t21741-RA"/>
    </source>
</evidence>
<protein>
    <submittedName>
        <fullName evidence="3">Uncharacterized protein</fullName>
    </submittedName>
</protein>
<reference evidence="3" key="1">
    <citation type="submission" date="2022-11" db="UniProtKB">
        <authorList>
            <consortium name="WormBaseParasite"/>
        </authorList>
    </citation>
    <scope>IDENTIFICATION</scope>
</reference>
<accession>A0A915J5M1</accession>
<sequence>MEIYDQKNGGDQTEMDNIKIDRIGVFNNKSGENCQTCLKVVRERGLSDTVVTMLQNWCLNFVDDVLLTSAVSHRHSTTASCESLCSKSNPNLLKPTALSNFRTSQNDDKFLFDENYDQASSTKMISERKRSNSEPHKPAADLPDLMTSLNLDNQSSSLRYNDQKCCGTTALQQFDSAIDLNRKNRRSSISSICGIKKSSSYLTENCEIDEFGQSSLSNSAENQKDEYQ</sequence>